<dbReference type="SUPFAM" id="SSF103473">
    <property type="entry name" value="MFS general substrate transporter"/>
    <property type="match status" value="1"/>
</dbReference>
<dbReference type="PANTHER" id="PTHR23528:SF1">
    <property type="entry name" value="MAJOR FACILITATOR SUPERFAMILY (MFS) PROFILE DOMAIN-CONTAINING PROTEIN"/>
    <property type="match status" value="1"/>
</dbReference>
<feature type="transmembrane region" description="Helical" evidence="5">
    <location>
        <begin position="374"/>
        <end position="396"/>
    </location>
</feature>
<proteinExistence type="predicted"/>
<evidence type="ECO:0000313" key="7">
    <source>
        <dbReference type="EMBL" id="GIG30979.1"/>
    </source>
</evidence>
<feature type="domain" description="Major facilitator superfamily (MFS) profile" evidence="6">
    <location>
        <begin position="29"/>
        <end position="427"/>
    </location>
</feature>
<keyword evidence="10" id="KW-1185">Reference proteome</keyword>
<dbReference type="RefSeq" id="WP_140457716.1">
    <property type="nucleotide sequence ID" value="NZ_BAABFI010000002.1"/>
</dbReference>
<organism evidence="8 9">
    <name type="scientific">Cellulomonas oligotrophica</name>
    <dbReference type="NCBI Taxonomy" id="931536"/>
    <lineage>
        <taxon>Bacteria</taxon>
        <taxon>Bacillati</taxon>
        <taxon>Actinomycetota</taxon>
        <taxon>Actinomycetes</taxon>
        <taxon>Micrococcales</taxon>
        <taxon>Cellulomonadaceae</taxon>
        <taxon>Cellulomonas</taxon>
    </lineage>
</organism>
<accession>A0A7Y9JWU2</accession>
<dbReference type="PANTHER" id="PTHR23528">
    <property type="match status" value="1"/>
</dbReference>
<feature type="transmembrane region" description="Helical" evidence="5">
    <location>
        <begin position="100"/>
        <end position="119"/>
    </location>
</feature>
<feature type="transmembrane region" description="Helical" evidence="5">
    <location>
        <begin position="59"/>
        <end position="80"/>
    </location>
</feature>
<feature type="transmembrane region" description="Helical" evidence="5">
    <location>
        <begin position="25"/>
        <end position="47"/>
    </location>
</feature>
<evidence type="ECO:0000256" key="5">
    <source>
        <dbReference type="SAM" id="Phobius"/>
    </source>
</evidence>
<dbReference type="GO" id="GO:0022857">
    <property type="term" value="F:transmembrane transporter activity"/>
    <property type="evidence" value="ECO:0007669"/>
    <property type="project" value="InterPro"/>
</dbReference>
<dbReference type="Proteomes" id="UP000577956">
    <property type="component" value="Unassembled WGS sequence"/>
</dbReference>
<dbReference type="InterPro" id="IPR036259">
    <property type="entry name" value="MFS_trans_sf"/>
</dbReference>
<feature type="transmembrane region" description="Helical" evidence="5">
    <location>
        <begin position="309"/>
        <end position="327"/>
    </location>
</feature>
<evidence type="ECO:0000313" key="10">
    <source>
        <dbReference type="Proteomes" id="UP000618382"/>
    </source>
</evidence>
<dbReference type="PROSITE" id="PS50850">
    <property type="entry name" value="MFS"/>
    <property type="match status" value="1"/>
</dbReference>
<dbReference type="InterPro" id="IPR005829">
    <property type="entry name" value="Sugar_transporter_CS"/>
</dbReference>
<feature type="transmembrane region" description="Helical" evidence="5">
    <location>
        <begin position="402"/>
        <end position="423"/>
    </location>
</feature>
<gene>
    <name evidence="7" type="primary">floR</name>
    <name evidence="8" type="ORF">BKA21_001562</name>
    <name evidence="7" type="ORF">Col01nite_01380</name>
</gene>
<evidence type="ECO:0000256" key="4">
    <source>
        <dbReference type="ARBA" id="ARBA00023136"/>
    </source>
</evidence>
<keyword evidence="2 5" id="KW-0812">Transmembrane</keyword>
<evidence type="ECO:0000313" key="8">
    <source>
        <dbReference type="EMBL" id="NYD86013.1"/>
    </source>
</evidence>
<reference evidence="7 10" key="2">
    <citation type="submission" date="2021-01" db="EMBL/GenBank/DDBJ databases">
        <title>Whole genome shotgun sequence of Cellulomonas oligotrophica NBRC 109435.</title>
        <authorList>
            <person name="Komaki H."/>
            <person name="Tamura T."/>
        </authorList>
    </citation>
    <scope>NUCLEOTIDE SEQUENCE [LARGE SCALE GENOMIC DNA]</scope>
    <source>
        <strain evidence="7 10">NBRC 109435</strain>
    </source>
</reference>
<reference evidence="8 9" key="1">
    <citation type="submission" date="2020-07" db="EMBL/GenBank/DDBJ databases">
        <title>Sequencing the genomes of 1000 actinobacteria strains.</title>
        <authorList>
            <person name="Klenk H.-P."/>
        </authorList>
    </citation>
    <scope>NUCLEOTIDE SEQUENCE [LARGE SCALE GENOMIC DNA]</scope>
    <source>
        <strain evidence="8 9">DSM 24482</strain>
    </source>
</reference>
<feature type="transmembrane region" description="Helical" evidence="5">
    <location>
        <begin position="333"/>
        <end position="354"/>
    </location>
</feature>
<dbReference type="InterPro" id="IPR011701">
    <property type="entry name" value="MFS"/>
</dbReference>
<keyword evidence="3 5" id="KW-1133">Transmembrane helix</keyword>
<dbReference type="Gene3D" id="1.20.1250.20">
    <property type="entry name" value="MFS general substrate transporter like domains"/>
    <property type="match status" value="2"/>
</dbReference>
<dbReference type="Proteomes" id="UP000618382">
    <property type="component" value="Unassembled WGS sequence"/>
</dbReference>
<feature type="transmembrane region" description="Helical" evidence="5">
    <location>
        <begin position="278"/>
        <end position="297"/>
    </location>
</feature>
<protein>
    <submittedName>
        <fullName evidence="8">MFS family permease</fullName>
    </submittedName>
    <submittedName>
        <fullName evidence="7">MFS transporter</fullName>
    </submittedName>
</protein>
<dbReference type="Pfam" id="PF07690">
    <property type="entry name" value="MFS_1"/>
    <property type="match status" value="1"/>
</dbReference>
<dbReference type="EMBL" id="JACCBK010000001">
    <property type="protein sequence ID" value="NYD86013.1"/>
    <property type="molecule type" value="Genomic_DNA"/>
</dbReference>
<dbReference type="GO" id="GO:0005886">
    <property type="term" value="C:plasma membrane"/>
    <property type="evidence" value="ECO:0007669"/>
    <property type="project" value="UniProtKB-SubCell"/>
</dbReference>
<dbReference type="AlphaFoldDB" id="A0A7Y9JWU2"/>
<feature type="transmembrane region" description="Helical" evidence="5">
    <location>
        <begin position="158"/>
        <end position="180"/>
    </location>
</feature>
<comment type="subcellular location">
    <subcellularLocation>
        <location evidence="1">Cell membrane</location>
        <topology evidence="1">Multi-pass membrane protein</topology>
    </subcellularLocation>
</comment>
<evidence type="ECO:0000256" key="1">
    <source>
        <dbReference type="ARBA" id="ARBA00004651"/>
    </source>
</evidence>
<evidence type="ECO:0000256" key="2">
    <source>
        <dbReference type="ARBA" id="ARBA00022692"/>
    </source>
</evidence>
<evidence type="ECO:0000259" key="6">
    <source>
        <dbReference type="PROSITE" id="PS50850"/>
    </source>
</evidence>
<evidence type="ECO:0000256" key="3">
    <source>
        <dbReference type="ARBA" id="ARBA00022989"/>
    </source>
</evidence>
<dbReference type="InterPro" id="IPR020846">
    <property type="entry name" value="MFS_dom"/>
</dbReference>
<dbReference type="PROSITE" id="PS00216">
    <property type="entry name" value="SUGAR_TRANSPORT_1"/>
    <property type="match status" value="1"/>
</dbReference>
<dbReference type="EMBL" id="BONN01000001">
    <property type="protein sequence ID" value="GIG30979.1"/>
    <property type="molecule type" value="Genomic_DNA"/>
</dbReference>
<feature type="transmembrane region" description="Helical" evidence="5">
    <location>
        <begin position="125"/>
        <end position="146"/>
    </location>
</feature>
<sequence>MHDLSPVPAAEPADLAPPSPGRRAAFHLLLALATFSVNATLLTATILTLSLKSTAIDAGAATTILSVTASVGAVFTIIGYPLMGRLSDRTLGRFGRRRPYLVAGAVALGVGSLLLVQAATTPVLVLGHALLSVGYVTSLVAASALVPDQVPVEQRGTASSIVGLSTPVGALLGLFVAQLLAPDLTAMILVPGALGVVGSLALAFGTKDTPLARAQRPAFVLRDLVGTFWVDPRTAPGFAWAWLSRILLFLGVSAVNAYQAFYLIIVQHVAPAEVAGKIFVATAVVTGTSLVLAPVAARVSDRIGRRKPFVLAAAVVFAAGLAMVTRADGFGGFLVAMAVMGAGQGVYLAVDFALVTQVLPDPTNPAKDLGIMNLANTLPASIVPAVAPAVLAIGAGPGEQNFAALFGLGALAALLGAAAVLPIRGVR</sequence>
<name>A0A7Y9JWU2_9CELL</name>
<comment type="caution">
    <text evidence="8">The sequence shown here is derived from an EMBL/GenBank/DDBJ whole genome shotgun (WGS) entry which is preliminary data.</text>
</comment>
<keyword evidence="4 5" id="KW-0472">Membrane</keyword>
<feature type="transmembrane region" description="Helical" evidence="5">
    <location>
        <begin position="186"/>
        <end position="206"/>
    </location>
</feature>
<feature type="transmembrane region" description="Helical" evidence="5">
    <location>
        <begin position="246"/>
        <end position="266"/>
    </location>
</feature>
<evidence type="ECO:0000313" key="9">
    <source>
        <dbReference type="Proteomes" id="UP000577956"/>
    </source>
</evidence>